<evidence type="ECO:0000313" key="3">
    <source>
        <dbReference type="Proteomes" id="UP001209878"/>
    </source>
</evidence>
<sequence length="156" mass="18183">MDSAPVQWEEQESSTPDEEWAALQQVAYNTAKTYLGNPDRKHQDCFDPNDQALQTLMGRRDQAHQRVLQTRSTRSTTAAYKDACRLLRSTGHLMTMLPDRLPKQILYSELSSGHRKRGRPRLRFKDTIKRNLKHKDLNKDRLHGHHSHSREINGEQ</sequence>
<comment type="caution">
    <text evidence="2">The sequence shown here is derived from an EMBL/GenBank/DDBJ whole genome shotgun (WGS) entry which is preliminary data.</text>
</comment>
<name>A0AAD9K2W7_RIDPI</name>
<accession>A0AAD9K2W7</accession>
<gene>
    <name evidence="2" type="ORF">NP493_1457g00020</name>
</gene>
<dbReference type="EMBL" id="JAODUO010001456">
    <property type="protein sequence ID" value="KAK2163536.1"/>
    <property type="molecule type" value="Genomic_DNA"/>
</dbReference>
<evidence type="ECO:0000313" key="2">
    <source>
        <dbReference type="EMBL" id="KAK2163536.1"/>
    </source>
</evidence>
<dbReference type="AlphaFoldDB" id="A0AAD9K2W7"/>
<evidence type="ECO:0000256" key="1">
    <source>
        <dbReference type="SAM" id="MobiDB-lite"/>
    </source>
</evidence>
<dbReference type="Proteomes" id="UP001209878">
    <property type="component" value="Unassembled WGS sequence"/>
</dbReference>
<feature type="region of interest" description="Disordered" evidence="1">
    <location>
        <begin position="134"/>
        <end position="156"/>
    </location>
</feature>
<keyword evidence="3" id="KW-1185">Reference proteome</keyword>
<reference evidence="2" key="1">
    <citation type="journal article" date="2023" name="Mol. Biol. Evol.">
        <title>Third-Generation Sequencing Reveals the Adaptive Role of the Epigenome in Three Deep-Sea Polychaetes.</title>
        <authorList>
            <person name="Perez M."/>
            <person name="Aroh O."/>
            <person name="Sun Y."/>
            <person name="Lan Y."/>
            <person name="Juniper S.K."/>
            <person name="Young C.R."/>
            <person name="Angers B."/>
            <person name="Qian P.Y."/>
        </authorList>
    </citation>
    <scope>NUCLEOTIDE SEQUENCE</scope>
    <source>
        <strain evidence="2">R07B-5</strain>
    </source>
</reference>
<organism evidence="2 3">
    <name type="scientific">Ridgeia piscesae</name>
    <name type="common">Tubeworm</name>
    <dbReference type="NCBI Taxonomy" id="27915"/>
    <lineage>
        <taxon>Eukaryota</taxon>
        <taxon>Metazoa</taxon>
        <taxon>Spiralia</taxon>
        <taxon>Lophotrochozoa</taxon>
        <taxon>Annelida</taxon>
        <taxon>Polychaeta</taxon>
        <taxon>Sedentaria</taxon>
        <taxon>Canalipalpata</taxon>
        <taxon>Sabellida</taxon>
        <taxon>Siboglinidae</taxon>
        <taxon>Ridgeia</taxon>
    </lineage>
</organism>
<protein>
    <submittedName>
        <fullName evidence="2">Uncharacterized protein</fullName>
    </submittedName>
</protein>
<proteinExistence type="predicted"/>